<feature type="region of interest" description="Disordered" evidence="1">
    <location>
        <begin position="403"/>
        <end position="444"/>
    </location>
</feature>
<dbReference type="PANTHER" id="PTHR12155">
    <property type="entry name" value="SCHLAFEN"/>
    <property type="match status" value="1"/>
</dbReference>
<protein>
    <submittedName>
        <fullName evidence="2">SLFNL1 protein</fullName>
    </submittedName>
</protein>
<feature type="compositionally biased region" description="Polar residues" evidence="1">
    <location>
        <begin position="577"/>
        <end position="595"/>
    </location>
</feature>
<proteinExistence type="predicted"/>
<feature type="compositionally biased region" description="Basic and acidic residues" evidence="1">
    <location>
        <begin position="473"/>
        <end position="495"/>
    </location>
</feature>
<feature type="region of interest" description="Disordered" evidence="1">
    <location>
        <begin position="230"/>
        <end position="249"/>
    </location>
</feature>
<dbReference type="InterPro" id="IPR029684">
    <property type="entry name" value="Schlafen"/>
</dbReference>
<dbReference type="AlphaFoldDB" id="A0A8K0EBX3"/>
<evidence type="ECO:0000256" key="1">
    <source>
        <dbReference type="SAM" id="MobiDB-lite"/>
    </source>
</evidence>
<dbReference type="OrthoDB" id="10021692at2759"/>
<dbReference type="PANTHER" id="PTHR12155:SF48">
    <property type="entry name" value="RRM DOMAIN-CONTAINING PROTEIN"/>
    <property type="match status" value="1"/>
</dbReference>
<feature type="region of interest" description="Disordered" evidence="1">
    <location>
        <begin position="700"/>
        <end position="732"/>
    </location>
</feature>
<evidence type="ECO:0000313" key="3">
    <source>
        <dbReference type="Proteomes" id="UP000838412"/>
    </source>
</evidence>
<feature type="region of interest" description="Disordered" evidence="1">
    <location>
        <begin position="471"/>
        <end position="595"/>
    </location>
</feature>
<feature type="compositionally biased region" description="Basic and acidic residues" evidence="1">
    <location>
        <begin position="547"/>
        <end position="566"/>
    </location>
</feature>
<sequence>MSKNLKDEPERKRQGDVKKGTKKLYQLEEVLQLTPGRFESAISEAPALSKFSDQVGKYMGALLNSYGGIVRWGVTRTGLAKVKVIGTHCDRKMEDEFKVAVDCVAKGFSPRIDPSLYRLDFVEILRKTTNKPFREIRVIELRVQAGQELLYMDQEQRVRVVNGSTVYGPLIPQEIKRLVLKKYRKELLDSQSLLDVITPLVSRPLPGPITPLPIRPPMGVSVDTQTSPALCHGNGKNSSTVQVTPMQSRVNKSKVACLGTPMPTHTTTSKVHSATPMQTHVSKNNACSITPMHAHINNTKMSSPMETPKQNLQSALETSTCTPFVGKESSNSADITEACVDSSDPGTAEPKQNLQTVLETSVCTPSVGKRSSSRAGNTGSVNLLESEDATQESMADIKTGKEILATEDKVTPQAEDKDKAKNTLEDVGTGENTSQGQDVAKDAAKDKEIPLIDLTEDTDVSRRRDSIGTFAHKLLEESLDTKKDPKTESDTKENENPTGKEAGSASSNNKTSLAERVKTFLQDVKQKIRPNSSKEEETCPGKGSKVLKAEGNVKVKVGKKEDESERKRKQPQRPPARNQSQSQSRPRNNPQNTKGYTLTYHSQLFNSYNQQNNQETYNQHGYKEEAYNQQAYNQQSCNQQSYNEQSYNQRTCNQQGYTRQQQSYSHLLQAAFSRNQTQQPYSQRQAARYQMSFVAQQFGNDSQGRHSSNMTDVDSQGRHSSNMTDVDSQGRHSSNMADVDWHDFYRLRQQAAIMDAWRGSSY</sequence>
<gene>
    <name evidence="2" type="primary">SLFNL1</name>
    <name evidence="2" type="ORF">BLAG_LOCUS9050</name>
</gene>
<reference evidence="2" key="1">
    <citation type="submission" date="2022-01" db="EMBL/GenBank/DDBJ databases">
        <authorList>
            <person name="Braso-Vives M."/>
        </authorList>
    </citation>
    <scope>NUCLEOTIDE SEQUENCE</scope>
</reference>
<dbReference type="EMBL" id="OV696701">
    <property type="protein sequence ID" value="CAH1247359.1"/>
    <property type="molecule type" value="Genomic_DNA"/>
</dbReference>
<name>A0A8K0EBX3_BRALA</name>
<evidence type="ECO:0000313" key="2">
    <source>
        <dbReference type="EMBL" id="CAH1247359.1"/>
    </source>
</evidence>
<feature type="compositionally biased region" description="Basic and acidic residues" evidence="1">
    <location>
        <begin position="403"/>
        <end position="424"/>
    </location>
</feature>
<keyword evidence="3" id="KW-1185">Reference proteome</keyword>
<feature type="compositionally biased region" description="Polar residues" evidence="1">
    <location>
        <begin position="235"/>
        <end position="249"/>
    </location>
</feature>
<dbReference type="Proteomes" id="UP000838412">
    <property type="component" value="Chromosome 16"/>
</dbReference>
<organism evidence="2 3">
    <name type="scientific">Branchiostoma lanceolatum</name>
    <name type="common">Common lancelet</name>
    <name type="synonym">Amphioxus lanceolatum</name>
    <dbReference type="NCBI Taxonomy" id="7740"/>
    <lineage>
        <taxon>Eukaryota</taxon>
        <taxon>Metazoa</taxon>
        <taxon>Chordata</taxon>
        <taxon>Cephalochordata</taxon>
        <taxon>Leptocardii</taxon>
        <taxon>Amphioxiformes</taxon>
        <taxon>Branchiostomatidae</taxon>
        <taxon>Branchiostoma</taxon>
    </lineage>
</organism>
<accession>A0A8K0EBX3</accession>